<evidence type="ECO:0000256" key="1">
    <source>
        <dbReference type="SAM" id="MobiDB-lite"/>
    </source>
</evidence>
<comment type="caution">
    <text evidence="2">The sequence shown here is derived from an EMBL/GenBank/DDBJ whole genome shotgun (WGS) entry which is preliminary data.</text>
</comment>
<evidence type="ECO:0000313" key="2">
    <source>
        <dbReference type="EMBL" id="KAK8522927.1"/>
    </source>
</evidence>
<reference evidence="2 3" key="1">
    <citation type="journal article" date="2024" name="G3 (Bethesda)">
        <title>Genome assembly of Hibiscus sabdariffa L. provides insights into metabolisms of medicinal natural products.</title>
        <authorList>
            <person name="Kim T."/>
        </authorList>
    </citation>
    <scope>NUCLEOTIDE SEQUENCE [LARGE SCALE GENOMIC DNA]</scope>
    <source>
        <strain evidence="2">TK-2024</strain>
        <tissue evidence="2">Old leaves</tissue>
    </source>
</reference>
<dbReference type="PROSITE" id="PS50096">
    <property type="entry name" value="IQ"/>
    <property type="match status" value="1"/>
</dbReference>
<dbReference type="Proteomes" id="UP001472677">
    <property type="component" value="Unassembled WGS sequence"/>
</dbReference>
<name>A0ABR2CVK1_9ROSI</name>
<evidence type="ECO:0000313" key="3">
    <source>
        <dbReference type="Proteomes" id="UP001472677"/>
    </source>
</evidence>
<proteinExistence type="predicted"/>
<keyword evidence="3" id="KW-1185">Reference proteome</keyword>
<sequence length="133" mass="13894">MGKSPAKWIKTLLLGKKSSNSNFSKGREKLVTVSDLSVDPVPPSISAPFPVSSALNLVDSDSAKAIPAQLPNNNIPSPKADGSDATAGDLGNPENPDKFRLDKAAATVQAAFRGYLVATLPLKLTVMLKGHAE</sequence>
<feature type="region of interest" description="Disordered" evidence="1">
    <location>
        <begin position="68"/>
        <end position="98"/>
    </location>
</feature>
<organism evidence="2 3">
    <name type="scientific">Hibiscus sabdariffa</name>
    <name type="common">roselle</name>
    <dbReference type="NCBI Taxonomy" id="183260"/>
    <lineage>
        <taxon>Eukaryota</taxon>
        <taxon>Viridiplantae</taxon>
        <taxon>Streptophyta</taxon>
        <taxon>Embryophyta</taxon>
        <taxon>Tracheophyta</taxon>
        <taxon>Spermatophyta</taxon>
        <taxon>Magnoliopsida</taxon>
        <taxon>eudicotyledons</taxon>
        <taxon>Gunneridae</taxon>
        <taxon>Pentapetalae</taxon>
        <taxon>rosids</taxon>
        <taxon>malvids</taxon>
        <taxon>Malvales</taxon>
        <taxon>Malvaceae</taxon>
        <taxon>Malvoideae</taxon>
        <taxon>Hibiscus</taxon>
    </lineage>
</organism>
<accession>A0ABR2CVK1</accession>
<gene>
    <name evidence="2" type="ORF">V6N12_056619</name>
</gene>
<dbReference type="CDD" id="cd23767">
    <property type="entry name" value="IQCD"/>
    <property type="match status" value="1"/>
</dbReference>
<dbReference type="EMBL" id="JBBPBM010000045">
    <property type="protein sequence ID" value="KAK8522927.1"/>
    <property type="molecule type" value="Genomic_DNA"/>
</dbReference>
<protein>
    <submittedName>
        <fullName evidence="2">Uncharacterized protein</fullName>
    </submittedName>
</protein>